<dbReference type="EMBL" id="JADFTS010000002">
    <property type="protein sequence ID" value="KAF9622601.1"/>
    <property type="molecule type" value="Genomic_DNA"/>
</dbReference>
<dbReference type="FunFam" id="1.10.110.10:FF:000001">
    <property type="entry name" value="Bifunctional inhibitor/lipid-transfer protein/seed storage 2S albumin superfamily protein"/>
    <property type="match status" value="1"/>
</dbReference>
<feature type="compositionally biased region" description="Polar residues" evidence="8">
    <location>
        <begin position="106"/>
        <end position="130"/>
    </location>
</feature>
<dbReference type="InterPro" id="IPR036312">
    <property type="entry name" value="Bifun_inhib/LTP/seed_sf"/>
</dbReference>
<keyword evidence="4 9" id="KW-0732">Signal</keyword>
<dbReference type="Proteomes" id="UP000631114">
    <property type="component" value="Unassembled WGS sequence"/>
</dbReference>
<evidence type="ECO:0000256" key="2">
    <source>
        <dbReference type="ARBA" id="ARBA00009748"/>
    </source>
</evidence>
<dbReference type="OrthoDB" id="911994at2759"/>
<protein>
    <recommendedName>
        <fullName evidence="10">Bifunctional inhibitor/plant lipid transfer protein/seed storage helical domain-containing protein</fullName>
    </recommendedName>
</protein>
<dbReference type="Pfam" id="PF14368">
    <property type="entry name" value="LTP_2"/>
    <property type="match status" value="1"/>
</dbReference>
<dbReference type="Gene3D" id="1.10.110.10">
    <property type="entry name" value="Plant lipid-transfer and hydrophobic proteins"/>
    <property type="match status" value="1"/>
</dbReference>
<keyword evidence="5" id="KW-1015">Disulfide bond</keyword>
<dbReference type="PANTHER" id="PTHR33044">
    <property type="entry name" value="BIFUNCTIONAL INHIBITOR/LIPID-TRANSFER PROTEIN/SEED STORAGE 2S ALBUMIN SUPERFAMILY PROTEIN-RELATED"/>
    <property type="match status" value="1"/>
</dbReference>
<dbReference type="InterPro" id="IPR016140">
    <property type="entry name" value="Bifunc_inhib/LTP/seed_store"/>
</dbReference>
<dbReference type="InterPro" id="IPR043325">
    <property type="entry name" value="LTSS"/>
</dbReference>
<feature type="chain" id="PRO_5033045799" description="Bifunctional inhibitor/plant lipid transfer protein/seed storage helical domain-containing protein" evidence="9">
    <location>
        <begin position="25"/>
        <end position="207"/>
    </location>
</feature>
<keyword evidence="12" id="KW-1185">Reference proteome</keyword>
<keyword evidence="7" id="KW-0449">Lipoprotein</keyword>
<feature type="compositionally biased region" description="Polar residues" evidence="8">
    <location>
        <begin position="138"/>
        <end position="147"/>
    </location>
</feature>
<sequence>MASKLITFCLAIVLVTIFSSGAMAQSGCTIAMIGLSPCLNFVTGNSSSPSSTCCSQLASIVQSQPLCLCSVLNGGGGVLGLSINQTLALALPGACNVQTPPVSQCNAANGPATSPTASPVDVPTTSSPTASPVDVPANSPSDSSNVTPDFLPAPSANDIPAGGGSKTIPTTGRGTGDASDGNVTNIPLYLSVFLIFLVSRLSTLTSF</sequence>
<comment type="subcellular location">
    <subcellularLocation>
        <location evidence="1">Cell membrane</location>
        <topology evidence="1">Lipid-anchor</topology>
        <topology evidence="1">GPI-anchor</topology>
    </subcellularLocation>
</comment>
<evidence type="ECO:0000259" key="10">
    <source>
        <dbReference type="SMART" id="SM00499"/>
    </source>
</evidence>
<organism evidence="11 12">
    <name type="scientific">Coptis chinensis</name>
    <dbReference type="NCBI Taxonomy" id="261450"/>
    <lineage>
        <taxon>Eukaryota</taxon>
        <taxon>Viridiplantae</taxon>
        <taxon>Streptophyta</taxon>
        <taxon>Embryophyta</taxon>
        <taxon>Tracheophyta</taxon>
        <taxon>Spermatophyta</taxon>
        <taxon>Magnoliopsida</taxon>
        <taxon>Ranunculales</taxon>
        <taxon>Ranunculaceae</taxon>
        <taxon>Coptidoideae</taxon>
        <taxon>Coptis</taxon>
    </lineage>
</organism>
<gene>
    <name evidence="11" type="ORF">IFM89_032500</name>
</gene>
<evidence type="ECO:0000313" key="11">
    <source>
        <dbReference type="EMBL" id="KAF9622601.1"/>
    </source>
</evidence>
<evidence type="ECO:0000256" key="9">
    <source>
        <dbReference type="SAM" id="SignalP"/>
    </source>
</evidence>
<dbReference type="GO" id="GO:0098552">
    <property type="term" value="C:side of membrane"/>
    <property type="evidence" value="ECO:0007669"/>
    <property type="project" value="UniProtKB-KW"/>
</dbReference>
<comment type="caution">
    <text evidence="11">The sequence shown here is derived from an EMBL/GenBank/DDBJ whole genome shotgun (WGS) entry which is preliminary data.</text>
</comment>
<evidence type="ECO:0000256" key="6">
    <source>
        <dbReference type="ARBA" id="ARBA00023180"/>
    </source>
</evidence>
<dbReference type="CDD" id="cd00010">
    <property type="entry name" value="AAI_LTSS"/>
    <property type="match status" value="1"/>
</dbReference>
<dbReference type="SUPFAM" id="SSF47699">
    <property type="entry name" value="Bifunctional inhibitor/lipid-transfer protein/seed storage 2S albumin"/>
    <property type="match status" value="1"/>
</dbReference>
<proteinExistence type="inferred from homology"/>
<dbReference type="AlphaFoldDB" id="A0A835MG81"/>
<evidence type="ECO:0000256" key="7">
    <source>
        <dbReference type="ARBA" id="ARBA00023288"/>
    </source>
</evidence>
<dbReference type="InterPro" id="IPR000528">
    <property type="entry name" value="Plant_nsLTP"/>
</dbReference>
<dbReference type="GO" id="GO:0005886">
    <property type="term" value="C:plasma membrane"/>
    <property type="evidence" value="ECO:0007669"/>
    <property type="project" value="UniProtKB-SubCell"/>
</dbReference>
<accession>A0A835MG81</accession>
<keyword evidence="3" id="KW-0472">Membrane</keyword>
<evidence type="ECO:0000256" key="4">
    <source>
        <dbReference type="ARBA" id="ARBA00022729"/>
    </source>
</evidence>
<feature type="region of interest" description="Disordered" evidence="8">
    <location>
        <begin position="106"/>
        <end position="181"/>
    </location>
</feature>
<dbReference type="GO" id="GO:0006869">
    <property type="term" value="P:lipid transport"/>
    <property type="evidence" value="ECO:0007669"/>
    <property type="project" value="InterPro"/>
</dbReference>
<dbReference type="PRINTS" id="PR00382">
    <property type="entry name" value="LIPIDTRNSFER"/>
</dbReference>
<evidence type="ECO:0000256" key="5">
    <source>
        <dbReference type="ARBA" id="ARBA00023157"/>
    </source>
</evidence>
<keyword evidence="3" id="KW-0336">GPI-anchor</keyword>
<evidence type="ECO:0000313" key="12">
    <source>
        <dbReference type="Proteomes" id="UP000631114"/>
    </source>
</evidence>
<comment type="similarity">
    <text evidence="2">Belongs to the plant LTP family.</text>
</comment>
<reference evidence="11 12" key="1">
    <citation type="submission" date="2020-10" db="EMBL/GenBank/DDBJ databases">
        <title>The Coptis chinensis genome and diversification of protoberbering-type alkaloids.</title>
        <authorList>
            <person name="Wang B."/>
            <person name="Shu S."/>
            <person name="Song C."/>
            <person name="Liu Y."/>
        </authorList>
    </citation>
    <scope>NUCLEOTIDE SEQUENCE [LARGE SCALE GENOMIC DNA]</scope>
    <source>
        <strain evidence="11">HL-2020</strain>
        <tissue evidence="11">Leaf</tissue>
    </source>
</reference>
<feature type="domain" description="Bifunctional inhibitor/plant lipid transfer protein/seed storage helical" evidence="10">
    <location>
        <begin position="28"/>
        <end position="105"/>
    </location>
</feature>
<evidence type="ECO:0000256" key="1">
    <source>
        <dbReference type="ARBA" id="ARBA00004609"/>
    </source>
</evidence>
<keyword evidence="6" id="KW-0325">Glycoprotein</keyword>
<dbReference type="GO" id="GO:0008289">
    <property type="term" value="F:lipid binding"/>
    <property type="evidence" value="ECO:0007669"/>
    <property type="project" value="InterPro"/>
</dbReference>
<name>A0A835MG81_9MAGN</name>
<evidence type="ECO:0000256" key="8">
    <source>
        <dbReference type="SAM" id="MobiDB-lite"/>
    </source>
</evidence>
<evidence type="ECO:0000256" key="3">
    <source>
        <dbReference type="ARBA" id="ARBA00022622"/>
    </source>
</evidence>
<dbReference type="SMART" id="SM00499">
    <property type="entry name" value="AAI"/>
    <property type="match status" value="1"/>
</dbReference>
<feature type="signal peptide" evidence="9">
    <location>
        <begin position="1"/>
        <end position="24"/>
    </location>
</feature>